<dbReference type="RefSeq" id="XP_018384961.1">
    <property type="nucleotide sequence ID" value="XM_018525300.1"/>
</dbReference>
<evidence type="ECO:0000256" key="3">
    <source>
        <dbReference type="SAM" id="Phobius"/>
    </source>
</evidence>
<comment type="similarity">
    <text evidence="2">Belongs to the CDP-alcohol phosphatidyltransferase class-I family.</text>
</comment>
<reference evidence="5" key="3">
    <citation type="journal article" date="2019" name="J. ISSAAS">
        <title>Genomics, evolutionary history and diagnostics of the Alternaria alternata species group including apple and Asian pear pathotypes.</title>
        <authorList>
            <person name="Armitage A.D."/>
            <person name="Cockerton H.M."/>
            <person name="Sreenivasaprasad S."/>
            <person name="Woodhall J."/>
            <person name="Lane C."/>
            <person name="Harrison R.J."/>
            <person name="Clarkson J.P."/>
        </authorList>
    </citation>
    <scope>NUCLEOTIDE SEQUENCE</scope>
    <source>
        <strain evidence="5">FERA 1177</strain>
    </source>
</reference>
<dbReference type="Proteomes" id="UP000291422">
    <property type="component" value="Unassembled WGS sequence"/>
</dbReference>
<dbReference type="GeneID" id="29110894"/>
<dbReference type="GO" id="GO:0016020">
    <property type="term" value="C:membrane"/>
    <property type="evidence" value="ECO:0007669"/>
    <property type="project" value="InterPro"/>
</dbReference>
<dbReference type="GO" id="GO:0016780">
    <property type="term" value="F:phosphotransferase activity, for other substituted phosphate groups"/>
    <property type="evidence" value="ECO:0007669"/>
    <property type="project" value="InterPro"/>
</dbReference>
<dbReference type="GO" id="GO:0008654">
    <property type="term" value="P:phospholipid biosynthetic process"/>
    <property type="evidence" value="ECO:0007669"/>
    <property type="project" value="InterPro"/>
</dbReference>
<dbReference type="VEuPathDB" id="FungiDB:CC77DRAFT_1021638"/>
<evidence type="ECO:0000313" key="7">
    <source>
        <dbReference type="Proteomes" id="UP000291422"/>
    </source>
</evidence>
<organism evidence="4 6">
    <name type="scientific">Alternaria alternata</name>
    <name type="common">Alternaria rot fungus</name>
    <name type="synonym">Torula alternata</name>
    <dbReference type="NCBI Taxonomy" id="5599"/>
    <lineage>
        <taxon>Eukaryota</taxon>
        <taxon>Fungi</taxon>
        <taxon>Dikarya</taxon>
        <taxon>Ascomycota</taxon>
        <taxon>Pezizomycotina</taxon>
        <taxon>Dothideomycetes</taxon>
        <taxon>Pleosporomycetidae</taxon>
        <taxon>Pleosporales</taxon>
        <taxon>Pleosporineae</taxon>
        <taxon>Pleosporaceae</taxon>
        <taxon>Alternaria</taxon>
        <taxon>Alternaria sect. Alternaria</taxon>
        <taxon>Alternaria alternata complex</taxon>
    </lineage>
</organism>
<proteinExistence type="inferred from homology"/>
<dbReference type="Proteomes" id="UP000077248">
    <property type="component" value="Unassembled WGS sequence"/>
</dbReference>
<dbReference type="EMBL" id="PDXD01000025">
    <property type="protein sequence ID" value="RYN72521.1"/>
    <property type="molecule type" value="Genomic_DNA"/>
</dbReference>
<keyword evidence="3" id="KW-1133">Transmembrane helix</keyword>
<dbReference type="InterPro" id="IPR043130">
    <property type="entry name" value="CDP-OH_PTrfase_TM_dom"/>
</dbReference>
<dbReference type="InterPro" id="IPR000462">
    <property type="entry name" value="CDP-OH_P_trans"/>
</dbReference>
<evidence type="ECO:0000256" key="1">
    <source>
        <dbReference type="ARBA" id="ARBA00022679"/>
    </source>
</evidence>
<feature type="transmembrane region" description="Helical" evidence="3">
    <location>
        <begin position="28"/>
        <end position="47"/>
    </location>
</feature>
<evidence type="ECO:0000313" key="5">
    <source>
        <dbReference type="EMBL" id="RYN72521.1"/>
    </source>
</evidence>
<evidence type="ECO:0000256" key="2">
    <source>
        <dbReference type="RuleBase" id="RU003750"/>
    </source>
</evidence>
<sequence>MLDIQLRPIKDTLFDSITHLIPSSLSPLAITILAFFSGVISCIYAASNNILLSTAFWALNRALDCLDGAVARKRNQSSDLGGYFDLLGDFIVYSAIPISCALAQNENFNARRIWFSVAVLEASFHVNNFVLFYIGAILEKRKGSGRGENTTRVKELTSVAMRPALIEGTESAAFFTAMLVYPCYLQQLSWAMALLVWLGIAQRTKWLVESLG</sequence>
<evidence type="ECO:0000313" key="4">
    <source>
        <dbReference type="EMBL" id="OAG19540.1"/>
    </source>
</evidence>
<dbReference type="Gene3D" id="1.20.120.1760">
    <property type="match status" value="1"/>
</dbReference>
<dbReference type="OMA" id="FNARRIW"/>
<keyword evidence="6" id="KW-1185">Reference proteome</keyword>
<reference evidence="7" key="2">
    <citation type="journal article" date="2019" name="bioRxiv">
        <title>Genomics, evolutionary history and diagnostics of the Alternaria alternata species group including apple and Asian pear pathotypes.</title>
        <authorList>
            <person name="Armitage A.D."/>
            <person name="Cockerton H.M."/>
            <person name="Sreenivasaprasad S."/>
            <person name="Woodhall J.W."/>
            <person name="Lane C.R."/>
            <person name="Harrison R.J."/>
            <person name="Clarkson J.P."/>
        </authorList>
    </citation>
    <scope>NUCLEOTIDE SEQUENCE [LARGE SCALE GENOMIC DNA]</scope>
    <source>
        <strain evidence="7">FERA 1177</strain>
    </source>
</reference>
<feature type="transmembrane region" description="Helical" evidence="3">
    <location>
        <begin position="113"/>
        <end position="138"/>
    </location>
</feature>
<reference evidence="4 6" key="1">
    <citation type="submission" date="2016-05" db="EMBL/GenBank/DDBJ databases">
        <title>Comparative analysis of secretome profiles of manganese(II)-oxidizing ascomycete fungi.</title>
        <authorList>
            <consortium name="DOE Joint Genome Institute"/>
            <person name="Zeiner C.A."/>
            <person name="Purvine S.O."/>
            <person name="Zink E.M."/>
            <person name="Wu S."/>
            <person name="Pasa-Tolic L."/>
            <person name="Chaput D.L."/>
            <person name="Haridas S."/>
            <person name="Grigoriev I.V."/>
            <person name="Santelli C.M."/>
            <person name="Hansel C.M."/>
        </authorList>
    </citation>
    <scope>NUCLEOTIDE SEQUENCE [LARGE SCALE GENOMIC DNA]</scope>
    <source>
        <strain evidence="4 6">SRC1lrK2f</strain>
    </source>
</reference>
<protein>
    <submittedName>
        <fullName evidence="4">CDP-alcohol phosphatidyltransferase</fullName>
    </submittedName>
</protein>
<keyword evidence="3" id="KW-0812">Transmembrane</keyword>
<dbReference type="EMBL" id="KV441481">
    <property type="protein sequence ID" value="OAG19540.1"/>
    <property type="molecule type" value="Genomic_DNA"/>
</dbReference>
<name>A0A177DK09_ALTAL</name>
<dbReference type="KEGG" id="aalt:CC77DRAFT_1021638"/>
<gene>
    <name evidence="5" type="ORF">AA0117_g8389</name>
    <name evidence="4" type="ORF">CC77DRAFT_1021638</name>
</gene>
<dbReference type="PROSITE" id="PS00379">
    <property type="entry name" value="CDP_ALCOHOL_P_TRANSF"/>
    <property type="match status" value="1"/>
</dbReference>
<evidence type="ECO:0000313" key="6">
    <source>
        <dbReference type="Proteomes" id="UP000077248"/>
    </source>
</evidence>
<dbReference type="InterPro" id="IPR048254">
    <property type="entry name" value="CDP_ALCOHOL_P_TRANSF_CS"/>
</dbReference>
<dbReference type="AlphaFoldDB" id="A0A177DK09"/>
<feature type="transmembrane region" description="Helical" evidence="3">
    <location>
        <begin position="184"/>
        <end position="201"/>
    </location>
</feature>
<accession>A0A177DK09</accession>
<keyword evidence="1 2" id="KW-0808">Transferase</keyword>
<dbReference type="Pfam" id="PF01066">
    <property type="entry name" value="CDP-OH_P_transf"/>
    <property type="match status" value="1"/>
</dbReference>
<keyword evidence="3" id="KW-0472">Membrane</keyword>